<evidence type="ECO:0000256" key="1">
    <source>
        <dbReference type="SAM" id="MobiDB-lite"/>
    </source>
</evidence>
<evidence type="ECO:0000313" key="2">
    <source>
        <dbReference type="EMBL" id="CAK9137607.1"/>
    </source>
</evidence>
<protein>
    <submittedName>
        <fullName evidence="2">Uncharacterized protein</fullName>
    </submittedName>
</protein>
<dbReference type="Proteomes" id="UP001642360">
    <property type="component" value="Unassembled WGS sequence"/>
</dbReference>
<feature type="region of interest" description="Disordered" evidence="1">
    <location>
        <begin position="47"/>
        <end position="98"/>
    </location>
</feature>
<reference evidence="2 3" key="1">
    <citation type="submission" date="2024-02" db="EMBL/GenBank/DDBJ databases">
        <authorList>
            <person name="Vignale AGUSTIN F."/>
            <person name="Sosa J E."/>
            <person name="Modenutti C."/>
        </authorList>
    </citation>
    <scope>NUCLEOTIDE SEQUENCE [LARGE SCALE GENOMIC DNA]</scope>
</reference>
<feature type="compositionally biased region" description="Basic and acidic residues" evidence="1">
    <location>
        <begin position="47"/>
        <end position="56"/>
    </location>
</feature>
<sequence>MFTSTSKMQCSSSPVLSLSLSPSFNSCSSNKLAEIAARVVEEFKAESESELDHEFDFKDEETGNDTVVEEKNPQFEEEVEEEKNNDEDKNEEDEDDDEFEFAFVSREADSSPISADDIFYNGQIRPMFPVFNRDLLLGDLEIESYEPSKPPIPTRLSLRKLLSEERYPSSCSSSEADELDGVQPGTYCVWTPKAATAEKSPEWHKKSNSTGSSKRWKFRDLIHRSNSDGKDAYVFLTPTKANSKKKDEKNEKFTTGKVKDCGEGMTAAQYAKNNRMMKEGERRRSFLPYRQDLVGFFANVNGLSRNLHPF</sequence>
<dbReference type="PANTHER" id="PTHR33095:SF23">
    <property type="entry name" value="DUF1645 FAMILY PROTEIN"/>
    <property type="match status" value="1"/>
</dbReference>
<accession>A0ABC8R6C8</accession>
<organism evidence="2 3">
    <name type="scientific">Ilex paraguariensis</name>
    <name type="common">yerba mate</name>
    <dbReference type="NCBI Taxonomy" id="185542"/>
    <lineage>
        <taxon>Eukaryota</taxon>
        <taxon>Viridiplantae</taxon>
        <taxon>Streptophyta</taxon>
        <taxon>Embryophyta</taxon>
        <taxon>Tracheophyta</taxon>
        <taxon>Spermatophyta</taxon>
        <taxon>Magnoliopsida</taxon>
        <taxon>eudicotyledons</taxon>
        <taxon>Gunneridae</taxon>
        <taxon>Pentapetalae</taxon>
        <taxon>asterids</taxon>
        <taxon>campanulids</taxon>
        <taxon>Aquifoliales</taxon>
        <taxon>Aquifoliaceae</taxon>
        <taxon>Ilex</taxon>
    </lineage>
</organism>
<keyword evidence="3" id="KW-1185">Reference proteome</keyword>
<gene>
    <name evidence="2" type="ORF">ILEXP_LOCUS4619</name>
</gene>
<name>A0ABC8R6C8_9AQUA</name>
<dbReference type="AlphaFoldDB" id="A0ABC8R6C8"/>
<feature type="compositionally biased region" description="Acidic residues" evidence="1">
    <location>
        <begin position="75"/>
        <end position="98"/>
    </location>
</feature>
<proteinExistence type="predicted"/>
<feature type="compositionally biased region" description="Low complexity" evidence="1">
    <location>
        <begin position="10"/>
        <end position="25"/>
    </location>
</feature>
<dbReference type="PANTHER" id="PTHR33095">
    <property type="entry name" value="OS07G0619500 PROTEIN"/>
    <property type="match status" value="1"/>
</dbReference>
<comment type="caution">
    <text evidence="2">The sequence shown here is derived from an EMBL/GenBank/DDBJ whole genome shotgun (WGS) entry which is preliminary data.</text>
</comment>
<dbReference type="EMBL" id="CAUOFW020000825">
    <property type="protein sequence ID" value="CAK9137607.1"/>
    <property type="molecule type" value="Genomic_DNA"/>
</dbReference>
<dbReference type="InterPro" id="IPR012442">
    <property type="entry name" value="DUF1645_plant"/>
</dbReference>
<dbReference type="Pfam" id="PF07816">
    <property type="entry name" value="DUF1645"/>
    <property type="match status" value="1"/>
</dbReference>
<feature type="region of interest" description="Disordered" evidence="1">
    <location>
        <begin position="1"/>
        <end position="25"/>
    </location>
</feature>
<evidence type="ECO:0000313" key="3">
    <source>
        <dbReference type="Proteomes" id="UP001642360"/>
    </source>
</evidence>